<sequence length="856" mass="94142">MQKGLQLMLALMFMVLTSSMTYAQTILKGKILEDGTHDPVIGANVLLDHTTQGTITSIDGSFTLKTDKTGPQTVDVSFVGMETQQIPVTLNGTTQDLGTILLKGDAVGLQEVQVFASVATDRKTPVAVATIKAKALQEKLGTQEFPEVLKSTPGVYATKQGGGFGDSRISLRGFGSENIAVLINGMPVNDMENGRVYWSNWAGLSDVTRSMQVQRGLGASKLAIPSMGGTINILTQATDAKQGGSFFVGVGNDGFSKESVTLSTGQMDNGWAVSFSGAHTKGNGYVDATQFEGWSYFLNVSKQWTPNHMMSFNVFGASQEHGQRSTRLSLEDIYNNGRRYNADWGVYNGHVLNSKSNSYSKPVFSLNDYWTINDKLQLSTVLYASFGRGGGVAGYGKDAYFNNYRLPNSHIDFDALAQENNDAADGKPAGESTTIMANAINSHNWYGGVSTLTANLSPALTLTSGVDLRAYTGFHTKEVTDLMGGDYMIDRNFDVNDPNKIARVGDEVGFKNDSHVLWQSLFSQLEYSKDNLSAFVSGYGSNIMYKRKDYFNYTEGNQETDYVSFQTYGIKGGVNYNFNAHHNVFVNAGYLQRPPFMNAVFMNYKNDINKGAVNEKIITIEGGYGYRSAKFAGNANAYITKWQDKAMTRTLFGEAQDGGDLFANITGLSALHEGVEFDFEYRPSKLLTIKGSGSINNWYWIDDVNATFYDQNQQPVGGEKALSVKDLKVGNAAQTTGALGVRYEVLPKLRIGLEGTYFGNIYADYDPSKRDFDAEHPETADREQSWKMPNYFLLDFNVNYGFKIGKFDATIFGNLNNILDTDYIADARDGNDHNWQSALAYPTVGRTWSLGMKVKF</sequence>
<evidence type="ECO:0000256" key="8">
    <source>
        <dbReference type="ARBA" id="ARBA00023237"/>
    </source>
</evidence>
<dbReference type="Gene3D" id="2.40.170.20">
    <property type="entry name" value="TonB-dependent receptor, beta-barrel domain"/>
    <property type="match status" value="1"/>
</dbReference>
<dbReference type="Proteomes" id="UP001354989">
    <property type="component" value="Plasmid pPP1"/>
</dbReference>
<feature type="domain" description="TonB-dependent receptor plug" evidence="10">
    <location>
        <begin position="121"/>
        <end position="229"/>
    </location>
</feature>
<dbReference type="Gene3D" id="2.60.40.1120">
    <property type="entry name" value="Carboxypeptidase-like, regulatory domain"/>
    <property type="match status" value="1"/>
</dbReference>
<gene>
    <name evidence="11" type="ORF">PEPS_33200</name>
</gene>
<evidence type="ECO:0000256" key="2">
    <source>
        <dbReference type="ARBA" id="ARBA00022448"/>
    </source>
</evidence>
<keyword evidence="11" id="KW-0614">Plasmid</keyword>
<feature type="signal peptide" evidence="9">
    <location>
        <begin position="1"/>
        <end position="23"/>
    </location>
</feature>
<name>A0ABM7VJP4_9BACT</name>
<dbReference type="Pfam" id="PF07715">
    <property type="entry name" value="Plug"/>
    <property type="match status" value="1"/>
</dbReference>
<comment type="subcellular location">
    <subcellularLocation>
        <location evidence="1">Cell outer membrane</location>
        <topology evidence="1">Multi-pass membrane protein</topology>
    </subcellularLocation>
</comment>
<evidence type="ECO:0000256" key="6">
    <source>
        <dbReference type="ARBA" id="ARBA00023077"/>
    </source>
</evidence>
<evidence type="ECO:0000313" key="12">
    <source>
        <dbReference type="Proteomes" id="UP001354989"/>
    </source>
</evidence>
<dbReference type="InterPro" id="IPR036942">
    <property type="entry name" value="Beta-barrel_TonB_sf"/>
</dbReference>
<geneLocation type="plasmid" evidence="11 12">
    <name>pPP1</name>
</geneLocation>
<keyword evidence="2" id="KW-0813">Transport</keyword>
<keyword evidence="11" id="KW-0675">Receptor</keyword>
<accession>A0ABM7VJP4</accession>
<keyword evidence="5 9" id="KW-0732">Signal</keyword>
<evidence type="ECO:0000256" key="3">
    <source>
        <dbReference type="ARBA" id="ARBA00022452"/>
    </source>
</evidence>
<evidence type="ECO:0000256" key="5">
    <source>
        <dbReference type="ARBA" id="ARBA00022729"/>
    </source>
</evidence>
<dbReference type="PANTHER" id="PTHR30069">
    <property type="entry name" value="TONB-DEPENDENT OUTER MEMBRANE RECEPTOR"/>
    <property type="match status" value="1"/>
</dbReference>
<feature type="chain" id="PRO_5046140466" evidence="9">
    <location>
        <begin position="24"/>
        <end position="856"/>
    </location>
</feature>
<dbReference type="Pfam" id="PF13715">
    <property type="entry name" value="CarbopepD_reg_2"/>
    <property type="match status" value="1"/>
</dbReference>
<keyword evidence="12" id="KW-1185">Reference proteome</keyword>
<dbReference type="InterPro" id="IPR008969">
    <property type="entry name" value="CarboxyPept-like_regulatory"/>
</dbReference>
<dbReference type="Gene3D" id="2.170.130.10">
    <property type="entry name" value="TonB-dependent receptor, plug domain"/>
    <property type="match status" value="1"/>
</dbReference>
<evidence type="ECO:0000313" key="11">
    <source>
        <dbReference type="EMBL" id="BDD01040.1"/>
    </source>
</evidence>
<dbReference type="InterPro" id="IPR010917">
    <property type="entry name" value="TonB_rcpt_CS"/>
</dbReference>
<dbReference type="InterPro" id="IPR037066">
    <property type="entry name" value="Plug_dom_sf"/>
</dbReference>
<keyword evidence="3" id="KW-1134">Transmembrane beta strand</keyword>
<dbReference type="InterPro" id="IPR039426">
    <property type="entry name" value="TonB-dep_rcpt-like"/>
</dbReference>
<dbReference type="InterPro" id="IPR012910">
    <property type="entry name" value="Plug_dom"/>
</dbReference>
<protein>
    <submittedName>
        <fullName evidence="11">TonB-dependent receptor</fullName>
    </submittedName>
</protein>
<dbReference type="PROSITE" id="PS01156">
    <property type="entry name" value="TONB_DEPENDENT_REC_2"/>
    <property type="match status" value="1"/>
</dbReference>
<evidence type="ECO:0000256" key="9">
    <source>
        <dbReference type="SAM" id="SignalP"/>
    </source>
</evidence>
<evidence type="ECO:0000256" key="1">
    <source>
        <dbReference type="ARBA" id="ARBA00004571"/>
    </source>
</evidence>
<evidence type="ECO:0000259" key="10">
    <source>
        <dbReference type="Pfam" id="PF07715"/>
    </source>
</evidence>
<dbReference type="SUPFAM" id="SSF49464">
    <property type="entry name" value="Carboxypeptidase regulatory domain-like"/>
    <property type="match status" value="1"/>
</dbReference>
<dbReference type="EMBL" id="AP025293">
    <property type="protein sequence ID" value="BDD01040.1"/>
    <property type="molecule type" value="Genomic_DNA"/>
</dbReference>
<keyword evidence="6" id="KW-0798">TonB box</keyword>
<dbReference type="RefSeq" id="WP_338398238.1">
    <property type="nucleotide sequence ID" value="NZ_AP025293.1"/>
</dbReference>
<proteinExistence type="predicted"/>
<keyword evidence="8" id="KW-0998">Cell outer membrane</keyword>
<keyword evidence="4" id="KW-0812">Transmembrane</keyword>
<reference evidence="11 12" key="1">
    <citation type="submission" date="2021-12" db="EMBL/GenBank/DDBJ databases">
        <title>Genome sequencing of bacteria with rrn-lacking chromosome and rrn-plasmid.</title>
        <authorList>
            <person name="Anda M."/>
            <person name="Iwasaki W."/>
        </authorList>
    </citation>
    <scope>NUCLEOTIDE SEQUENCE [LARGE SCALE GENOMIC DNA]</scope>
    <source>
        <strain evidence="11 12">NBRC 101262</strain>
        <plasmid evidence="11 12">pPP1</plasmid>
    </source>
</reference>
<evidence type="ECO:0000256" key="4">
    <source>
        <dbReference type="ARBA" id="ARBA00022692"/>
    </source>
</evidence>
<keyword evidence="7" id="KW-0472">Membrane</keyword>
<dbReference type="PANTHER" id="PTHR30069:SF29">
    <property type="entry name" value="HEMOGLOBIN AND HEMOGLOBIN-HAPTOGLOBIN-BINDING PROTEIN 1-RELATED"/>
    <property type="match status" value="1"/>
</dbReference>
<dbReference type="SUPFAM" id="SSF56935">
    <property type="entry name" value="Porins"/>
    <property type="match status" value="1"/>
</dbReference>
<evidence type="ECO:0000256" key="7">
    <source>
        <dbReference type="ARBA" id="ARBA00023136"/>
    </source>
</evidence>
<organism evidence="11 12">
    <name type="scientific">Persicobacter psychrovividus</name>
    <dbReference type="NCBI Taxonomy" id="387638"/>
    <lineage>
        <taxon>Bacteria</taxon>
        <taxon>Pseudomonadati</taxon>
        <taxon>Bacteroidota</taxon>
        <taxon>Cytophagia</taxon>
        <taxon>Cytophagales</taxon>
        <taxon>Persicobacteraceae</taxon>
        <taxon>Persicobacter</taxon>
    </lineage>
</organism>